<name>A0A932A9I1_9BACT</name>
<evidence type="ECO:0000313" key="2">
    <source>
        <dbReference type="Proteomes" id="UP000779809"/>
    </source>
</evidence>
<dbReference type="InterPro" id="IPR003737">
    <property type="entry name" value="GlcNAc_PI_deacetylase-related"/>
</dbReference>
<evidence type="ECO:0000313" key="1">
    <source>
        <dbReference type="EMBL" id="MBI2679190.1"/>
    </source>
</evidence>
<dbReference type="GO" id="GO:0016811">
    <property type="term" value="F:hydrolase activity, acting on carbon-nitrogen (but not peptide) bonds, in linear amides"/>
    <property type="evidence" value="ECO:0007669"/>
    <property type="project" value="TreeGrafter"/>
</dbReference>
<gene>
    <name evidence="1" type="ORF">HYX28_10460</name>
</gene>
<reference evidence="1" key="1">
    <citation type="submission" date="2020-07" db="EMBL/GenBank/DDBJ databases">
        <title>Huge and variable diversity of episymbiotic CPR bacteria and DPANN archaea in groundwater ecosystems.</title>
        <authorList>
            <person name="He C.Y."/>
            <person name="Keren R."/>
            <person name="Whittaker M."/>
            <person name="Farag I.F."/>
            <person name="Doudna J."/>
            <person name="Cate J.H.D."/>
            <person name="Banfield J.F."/>
        </authorList>
    </citation>
    <scope>NUCLEOTIDE SEQUENCE</scope>
    <source>
        <strain evidence="1">NC_groundwater_580_Pr5_B-0.1um_64_19</strain>
    </source>
</reference>
<comment type="caution">
    <text evidence="1">The sequence shown here is derived from an EMBL/GenBank/DDBJ whole genome shotgun (WGS) entry which is preliminary data.</text>
</comment>
<protein>
    <submittedName>
        <fullName evidence="1">PIG-L family deacetylase</fullName>
    </submittedName>
</protein>
<dbReference type="Proteomes" id="UP000779809">
    <property type="component" value="Unassembled WGS sequence"/>
</dbReference>
<dbReference type="Pfam" id="PF02585">
    <property type="entry name" value="PIG-L"/>
    <property type="match status" value="1"/>
</dbReference>
<dbReference type="PANTHER" id="PTHR12993">
    <property type="entry name" value="N-ACETYLGLUCOSAMINYL-PHOSPHATIDYLINOSITOL DE-N-ACETYLASE-RELATED"/>
    <property type="match status" value="1"/>
</dbReference>
<accession>A0A932A9I1</accession>
<dbReference type="AlphaFoldDB" id="A0A932A9I1"/>
<dbReference type="InterPro" id="IPR024078">
    <property type="entry name" value="LmbE-like_dom_sf"/>
</dbReference>
<proteinExistence type="predicted"/>
<dbReference type="Gene3D" id="3.40.50.10320">
    <property type="entry name" value="LmbE-like"/>
    <property type="match status" value="1"/>
</dbReference>
<dbReference type="SUPFAM" id="SSF102588">
    <property type="entry name" value="LmbE-like"/>
    <property type="match status" value="1"/>
</dbReference>
<dbReference type="PANTHER" id="PTHR12993:SF11">
    <property type="entry name" value="N-ACETYLGLUCOSAMINYL-PHOSPHATIDYLINOSITOL DE-N-ACETYLASE"/>
    <property type="match status" value="1"/>
</dbReference>
<sequence length="252" mass="27293">MLRLLCVTAHPDDEAGGFGGSLLVYRARGVETFVVCLTPGQAARNRGGAKNDAELSAVRREEFARACKILNISRGEVLDYPDAALDRQDFQAVAGVLVRRIREIRPQVVATFGAEGAITAHPDHTMASLLATAAYHWAGRSNRFTDQLDAGLKPHRAQKLYYASALATIPDYPQPVSLAPVTTVIDIGAQNLDTKIAAFAAHTSQNPLLPRFEATMRDRGPVERFHLAATTTPRMAGTAVETDLFAGVREDE</sequence>
<organism evidence="1 2">
    <name type="scientific">Candidatus Korobacter versatilis</name>
    <dbReference type="NCBI Taxonomy" id="658062"/>
    <lineage>
        <taxon>Bacteria</taxon>
        <taxon>Pseudomonadati</taxon>
        <taxon>Acidobacteriota</taxon>
        <taxon>Terriglobia</taxon>
        <taxon>Terriglobales</taxon>
        <taxon>Candidatus Korobacteraceae</taxon>
        <taxon>Candidatus Korobacter</taxon>
    </lineage>
</organism>
<dbReference type="EMBL" id="JACPNR010000013">
    <property type="protein sequence ID" value="MBI2679190.1"/>
    <property type="molecule type" value="Genomic_DNA"/>
</dbReference>